<accession>A0A4Z1KQT7</accession>
<evidence type="ECO:0000313" key="3">
    <source>
        <dbReference type="Proteomes" id="UP000297280"/>
    </source>
</evidence>
<feature type="region of interest" description="Disordered" evidence="1">
    <location>
        <begin position="1"/>
        <end position="45"/>
    </location>
</feature>
<organism evidence="2 3">
    <name type="scientific">Botrytis porri</name>
    <dbReference type="NCBI Taxonomy" id="87229"/>
    <lineage>
        <taxon>Eukaryota</taxon>
        <taxon>Fungi</taxon>
        <taxon>Dikarya</taxon>
        <taxon>Ascomycota</taxon>
        <taxon>Pezizomycotina</taxon>
        <taxon>Leotiomycetes</taxon>
        <taxon>Helotiales</taxon>
        <taxon>Sclerotiniaceae</taxon>
        <taxon>Botrytis</taxon>
    </lineage>
</organism>
<name>A0A4Z1KQT7_9HELO</name>
<gene>
    <name evidence="2" type="ORF">BPOR_0569g00050</name>
</gene>
<comment type="caution">
    <text evidence="2">The sequence shown here is derived from an EMBL/GenBank/DDBJ whole genome shotgun (WGS) entry which is preliminary data.</text>
</comment>
<reference evidence="2 3" key="1">
    <citation type="submission" date="2017-12" db="EMBL/GenBank/DDBJ databases">
        <title>Comparative genomics of Botrytis spp.</title>
        <authorList>
            <person name="Valero-Jimenez C.A."/>
            <person name="Tapia P."/>
            <person name="Veloso J."/>
            <person name="Silva-Moreno E."/>
            <person name="Staats M."/>
            <person name="Valdes J.H."/>
            <person name="Van Kan J.A.L."/>
        </authorList>
    </citation>
    <scope>NUCLEOTIDE SEQUENCE [LARGE SCALE GENOMIC DNA]</scope>
    <source>
        <strain evidence="2 3">MUCL3349</strain>
    </source>
</reference>
<keyword evidence="3" id="KW-1185">Reference proteome</keyword>
<proteinExistence type="predicted"/>
<dbReference type="EMBL" id="PQXO01000568">
    <property type="protein sequence ID" value="TGO83959.1"/>
    <property type="molecule type" value="Genomic_DNA"/>
</dbReference>
<sequence length="222" mass="25359">MSSSDKPVPNGSIMTESSPTSSDFKHEIHELLVQPDSGSNGLNAKISASDQDTAAKVNNLSPEFPLQLDEKTVPEVRVRNLQRMKELDNFIVSALAQFPVDDFIKRFTMAEGKLQRFYTYKTQIDADQGKEINDNIETMKAEILESRKVLSLIMEQICAFPYLSQNFPELEMEELVASEKQYVIDQLQKAKKKLEALDLMCFRLHTMIDQCSRILGGRWDKY</sequence>
<evidence type="ECO:0000313" key="2">
    <source>
        <dbReference type="EMBL" id="TGO83959.1"/>
    </source>
</evidence>
<dbReference type="AlphaFoldDB" id="A0A4Z1KQT7"/>
<feature type="compositionally biased region" description="Polar residues" evidence="1">
    <location>
        <begin position="12"/>
        <end position="22"/>
    </location>
</feature>
<protein>
    <submittedName>
        <fullName evidence="2">Uncharacterized protein</fullName>
    </submittedName>
</protein>
<feature type="compositionally biased region" description="Polar residues" evidence="1">
    <location>
        <begin position="36"/>
        <end position="45"/>
    </location>
</feature>
<evidence type="ECO:0000256" key="1">
    <source>
        <dbReference type="SAM" id="MobiDB-lite"/>
    </source>
</evidence>
<dbReference type="Proteomes" id="UP000297280">
    <property type="component" value="Unassembled WGS sequence"/>
</dbReference>